<comment type="catalytic activity">
    <reaction evidence="5">
        <text>L-methionyl-tRNA(fMet) + (6R)-10-formyltetrahydrofolate = N-formyl-L-methionyl-tRNA(fMet) + (6S)-5,6,7,8-tetrahydrofolate + H(+)</text>
        <dbReference type="Rhea" id="RHEA:24380"/>
        <dbReference type="Rhea" id="RHEA-COMP:9952"/>
        <dbReference type="Rhea" id="RHEA-COMP:9953"/>
        <dbReference type="ChEBI" id="CHEBI:15378"/>
        <dbReference type="ChEBI" id="CHEBI:57453"/>
        <dbReference type="ChEBI" id="CHEBI:78530"/>
        <dbReference type="ChEBI" id="CHEBI:78844"/>
        <dbReference type="ChEBI" id="CHEBI:195366"/>
        <dbReference type="EC" id="2.1.2.9"/>
    </reaction>
</comment>
<dbReference type="InterPro" id="IPR002376">
    <property type="entry name" value="Formyl_transf_N"/>
</dbReference>
<organism evidence="8 10">
    <name type="scientific">Trueperella bernardiae</name>
    <dbReference type="NCBI Taxonomy" id="59561"/>
    <lineage>
        <taxon>Bacteria</taxon>
        <taxon>Bacillati</taxon>
        <taxon>Actinomycetota</taxon>
        <taxon>Actinomycetes</taxon>
        <taxon>Actinomycetales</taxon>
        <taxon>Actinomycetaceae</taxon>
        <taxon>Trueperella</taxon>
    </lineage>
</organism>
<dbReference type="Proteomes" id="UP001225576">
    <property type="component" value="Unassembled WGS sequence"/>
</dbReference>
<evidence type="ECO:0000313" key="8">
    <source>
        <dbReference type="EMBL" id="KTF04987.1"/>
    </source>
</evidence>
<dbReference type="PANTHER" id="PTHR11138:SF5">
    <property type="entry name" value="METHIONYL-TRNA FORMYLTRANSFERASE, MITOCHONDRIAL"/>
    <property type="match status" value="1"/>
</dbReference>
<evidence type="ECO:0000259" key="6">
    <source>
        <dbReference type="Pfam" id="PF00551"/>
    </source>
</evidence>
<dbReference type="STRING" id="59561.AQZ59_00294"/>
<evidence type="ECO:0000256" key="1">
    <source>
        <dbReference type="ARBA" id="ARBA00010699"/>
    </source>
</evidence>
<feature type="domain" description="Formyl transferase N-terminal" evidence="6">
    <location>
        <begin position="1"/>
        <end position="178"/>
    </location>
</feature>
<feature type="binding site" evidence="5">
    <location>
        <begin position="108"/>
        <end position="111"/>
    </location>
    <ligand>
        <name>(6S)-5,6,7,8-tetrahydrofolate</name>
        <dbReference type="ChEBI" id="CHEBI:57453"/>
    </ligand>
</feature>
<dbReference type="EC" id="2.1.2.9" evidence="2 5"/>
<sequence length="303" mass="32046">MRIIFAGTPDTSVPSLERLNEDHEVLAVLTRAPAPVGRKRVLTKSAVHDRAEELGLSVLTPATLKDAQVQAQIAELDPQAVAVVAYGLLVPQELLDVPEHGWLNLHFSLLPRWRGAAPVQYAIAHGDRVTGTAVFQIEAGLDTGPVYDVREHAIADSDTAESLLAVLAESGARQLSEVFTALDSGVASASPQEGEATLAPRLTSKDARIDWSAPAEAVSARTRGWWPAPGAWSEMAGTRVKLGPAAVTDVEGLRPGQIGTDGLVGTGTTAVRLSRVGPAGKAWMEAADWIRGLHGESSFEVAR</sequence>
<dbReference type="InterPro" id="IPR005794">
    <property type="entry name" value="Fmt"/>
</dbReference>
<keyword evidence="3 5" id="KW-0808">Transferase</keyword>
<dbReference type="HAMAP" id="MF_00182">
    <property type="entry name" value="Formyl_trans"/>
    <property type="match status" value="1"/>
</dbReference>
<dbReference type="Pfam" id="PF02911">
    <property type="entry name" value="Formyl_trans_C"/>
    <property type="match status" value="1"/>
</dbReference>
<dbReference type="InterPro" id="IPR011034">
    <property type="entry name" value="Formyl_transferase-like_C_sf"/>
</dbReference>
<dbReference type="EMBL" id="LNIZ01000001">
    <property type="protein sequence ID" value="KTF04987.1"/>
    <property type="molecule type" value="Genomic_DNA"/>
</dbReference>
<keyword evidence="4 5" id="KW-0648">Protein biosynthesis</keyword>
<dbReference type="PATRIC" id="fig|59561.3.peg.290"/>
<name>A0A0W1KLP6_9ACTO</name>
<reference evidence="8 10" key="1">
    <citation type="submission" date="2015-11" db="EMBL/GenBank/DDBJ databases">
        <title>Draft Genome Sequence of the Type Strain Trueperella bernardiae LCDC 89-0504T, Isolated from Blood Culture.</title>
        <authorList>
            <person name="Bernier A.-M."/>
            <person name="Bernard K."/>
        </authorList>
    </citation>
    <scope>NUCLEOTIDE SEQUENCE [LARGE SCALE GENOMIC DNA]</scope>
    <source>
        <strain evidence="8 10">LCDC 89-0504</strain>
    </source>
</reference>
<dbReference type="NCBIfam" id="TIGR00460">
    <property type="entry name" value="fmt"/>
    <property type="match status" value="1"/>
</dbReference>
<dbReference type="SUPFAM" id="SSF50486">
    <property type="entry name" value="FMT C-terminal domain-like"/>
    <property type="match status" value="1"/>
</dbReference>
<dbReference type="PANTHER" id="PTHR11138">
    <property type="entry name" value="METHIONYL-TRNA FORMYLTRANSFERASE"/>
    <property type="match status" value="1"/>
</dbReference>
<comment type="caution">
    <text evidence="8">The sequence shown here is derived from an EMBL/GenBank/DDBJ whole genome shotgun (WGS) entry which is preliminary data.</text>
</comment>
<dbReference type="Proteomes" id="UP000054404">
    <property type="component" value="Unassembled WGS sequence"/>
</dbReference>
<evidence type="ECO:0000313" key="9">
    <source>
        <dbReference type="EMBL" id="MDK8601092.1"/>
    </source>
</evidence>
<dbReference type="InterPro" id="IPR005793">
    <property type="entry name" value="Formyl_trans_C"/>
</dbReference>
<feature type="domain" description="Formyl transferase C-terminal" evidence="7">
    <location>
        <begin position="202"/>
        <end position="293"/>
    </location>
</feature>
<gene>
    <name evidence="5 8" type="primary">fmt</name>
    <name evidence="8" type="ORF">AQZ59_00294</name>
    <name evidence="9" type="ORF">QP858_01265</name>
</gene>
<dbReference type="InterPro" id="IPR036477">
    <property type="entry name" value="Formyl_transf_N_sf"/>
</dbReference>
<dbReference type="Pfam" id="PF00551">
    <property type="entry name" value="Formyl_trans_N"/>
    <property type="match status" value="1"/>
</dbReference>
<dbReference type="CDD" id="cd08646">
    <property type="entry name" value="FMT_core_Met-tRNA-FMT_N"/>
    <property type="match status" value="1"/>
</dbReference>
<reference evidence="9" key="2">
    <citation type="submission" date="2023-05" db="EMBL/GenBank/DDBJ databases">
        <title>Genomic Catalog of Human Bladder Bacteria.</title>
        <authorList>
            <person name="Du J."/>
        </authorList>
    </citation>
    <scope>NUCLEOTIDE SEQUENCE</scope>
    <source>
        <strain evidence="9">UMB1304A</strain>
    </source>
</reference>
<dbReference type="InterPro" id="IPR041711">
    <property type="entry name" value="Met-tRNA-FMT_N"/>
</dbReference>
<dbReference type="Gene3D" id="3.40.50.12230">
    <property type="match status" value="1"/>
</dbReference>
<keyword evidence="10" id="KW-1185">Reference proteome</keyword>
<dbReference type="GO" id="GO:0004479">
    <property type="term" value="F:methionyl-tRNA formyltransferase activity"/>
    <property type="evidence" value="ECO:0007669"/>
    <property type="project" value="UniProtKB-UniRule"/>
</dbReference>
<proteinExistence type="inferred from homology"/>
<evidence type="ECO:0000313" key="10">
    <source>
        <dbReference type="Proteomes" id="UP000054404"/>
    </source>
</evidence>
<dbReference type="SUPFAM" id="SSF53328">
    <property type="entry name" value="Formyltransferase"/>
    <property type="match status" value="1"/>
</dbReference>
<dbReference type="EMBL" id="JASPDQ010000002">
    <property type="protein sequence ID" value="MDK8601092.1"/>
    <property type="molecule type" value="Genomic_DNA"/>
</dbReference>
<evidence type="ECO:0000256" key="3">
    <source>
        <dbReference type="ARBA" id="ARBA00022679"/>
    </source>
</evidence>
<evidence type="ECO:0000259" key="7">
    <source>
        <dbReference type="Pfam" id="PF02911"/>
    </source>
</evidence>
<dbReference type="OrthoDB" id="9802815at2"/>
<dbReference type="InterPro" id="IPR044135">
    <property type="entry name" value="Met-tRNA-FMT_C"/>
</dbReference>
<evidence type="ECO:0000256" key="2">
    <source>
        <dbReference type="ARBA" id="ARBA00012261"/>
    </source>
</evidence>
<comment type="function">
    <text evidence="5">Attaches a formyl group to the free amino group of methionyl-tRNA(fMet). The formyl group appears to play a dual role in the initiator identity of N-formylmethionyl-tRNA by promoting its recognition by IF2 and preventing the misappropriation of this tRNA by the elongation apparatus.</text>
</comment>
<dbReference type="CDD" id="cd08704">
    <property type="entry name" value="Met_tRNA_FMT_C"/>
    <property type="match status" value="1"/>
</dbReference>
<evidence type="ECO:0000256" key="4">
    <source>
        <dbReference type="ARBA" id="ARBA00022917"/>
    </source>
</evidence>
<protein>
    <recommendedName>
        <fullName evidence="2 5">Methionyl-tRNA formyltransferase</fullName>
        <ecNumber evidence="2 5">2.1.2.9</ecNumber>
    </recommendedName>
</protein>
<dbReference type="RefSeq" id="WP_062612455.1">
    <property type="nucleotide sequence ID" value="NZ_CALTZF010000001.1"/>
</dbReference>
<dbReference type="GO" id="GO:0005829">
    <property type="term" value="C:cytosol"/>
    <property type="evidence" value="ECO:0007669"/>
    <property type="project" value="TreeGrafter"/>
</dbReference>
<accession>A0A0W1KLP6</accession>
<dbReference type="AlphaFoldDB" id="A0A0W1KLP6"/>
<comment type="similarity">
    <text evidence="1 5">Belongs to the Fmt family.</text>
</comment>
<evidence type="ECO:0000256" key="5">
    <source>
        <dbReference type="HAMAP-Rule" id="MF_00182"/>
    </source>
</evidence>